<dbReference type="EMBL" id="VRLW01000001">
    <property type="protein sequence ID" value="KAA1261821.1"/>
    <property type="molecule type" value="Genomic_DNA"/>
</dbReference>
<dbReference type="SMART" id="SM00530">
    <property type="entry name" value="HTH_XRE"/>
    <property type="match status" value="1"/>
</dbReference>
<dbReference type="SUPFAM" id="SSF47413">
    <property type="entry name" value="lambda repressor-like DNA-binding domains"/>
    <property type="match status" value="1"/>
</dbReference>
<dbReference type="SUPFAM" id="SSF54427">
    <property type="entry name" value="NTF2-like"/>
    <property type="match status" value="1"/>
</dbReference>
<dbReference type="Pfam" id="PF07366">
    <property type="entry name" value="SnoaL"/>
    <property type="match status" value="1"/>
</dbReference>
<dbReference type="PROSITE" id="PS50943">
    <property type="entry name" value="HTH_CROC1"/>
    <property type="match status" value="1"/>
</dbReference>
<dbReference type="CDD" id="cd00093">
    <property type="entry name" value="HTH_XRE"/>
    <property type="match status" value="1"/>
</dbReference>
<dbReference type="RefSeq" id="WP_068260583.1">
    <property type="nucleotide sequence ID" value="NZ_LWSK01000017.1"/>
</dbReference>
<dbReference type="Pfam" id="PF01381">
    <property type="entry name" value="HTH_3"/>
    <property type="match status" value="1"/>
</dbReference>
<keyword evidence="3" id="KW-1185">Reference proteome</keyword>
<evidence type="ECO:0000313" key="2">
    <source>
        <dbReference type="EMBL" id="KAA1261821.1"/>
    </source>
</evidence>
<dbReference type="Proteomes" id="UP000322699">
    <property type="component" value="Unassembled WGS sequence"/>
</dbReference>
<protein>
    <submittedName>
        <fullName evidence="2">SnoaL-like polyketide cyclase</fullName>
    </submittedName>
</protein>
<dbReference type="InterPro" id="IPR010982">
    <property type="entry name" value="Lambda_DNA-bd_dom_sf"/>
</dbReference>
<dbReference type="InterPro" id="IPR032710">
    <property type="entry name" value="NTF2-like_dom_sf"/>
</dbReference>
<proteinExistence type="predicted"/>
<dbReference type="Gene3D" id="3.10.450.50">
    <property type="match status" value="1"/>
</dbReference>
<dbReference type="Gene3D" id="1.10.260.40">
    <property type="entry name" value="lambda repressor-like DNA-binding domains"/>
    <property type="match status" value="1"/>
</dbReference>
<organism evidence="2 3">
    <name type="scientific">Rubripirellula obstinata</name>
    <dbReference type="NCBI Taxonomy" id="406547"/>
    <lineage>
        <taxon>Bacteria</taxon>
        <taxon>Pseudomonadati</taxon>
        <taxon>Planctomycetota</taxon>
        <taxon>Planctomycetia</taxon>
        <taxon>Pirellulales</taxon>
        <taxon>Pirellulaceae</taxon>
        <taxon>Rubripirellula</taxon>
    </lineage>
</organism>
<sequence>MLSLSINPNPHTASKLRAALGWSQANAAKQAGYSERVIRKIEAGQSVRPQTLIDVLQCYQCALKELGIDLAKFAGNEEVPGNAKDPIKKQGFTDSQRRMIDYYQQVFVQRRPEVIPKFIHNDIRFISEGVTRTGIEIVQERANAFLNGFNPIDMAIVSMVGDGATVSASWIATMTHVGPFLGVDGTGRTIHVQAVCVATFQDELCIEAQDQIDVDDIHQQISGRERRTI</sequence>
<dbReference type="InterPro" id="IPR009959">
    <property type="entry name" value="Cyclase_SnoaL-like"/>
</dbReference>
<dbReference type="AlphaFoldDB" id="A0A5B1CNF1"/>
<comment type="caution">
    <text evidence="2">The sequence shown here is derived from an EMBL/GenBank/DDBJ whole genome shotgun (WGS) entry which is preliminary data.</text>
</comment>
<dbReference type="GO" id="GO:0003677">
    <property type="term" value="F:DNA binding"/>
    <property type="evidence" value="ECO:0007669"/>
    <property type="project" value="InterPro"/>
</dbReference>
<dbReference type="InterPro" id="IPR001387">
    <property type="entry name" value="Cro/C1-type_HTH"/>
</dbReference>
<dbReference type="GO" id="GO:0030638">
    <property type="term" value="P:polyketide metabolic process"/>
    <property type="evidence" value="ECO:0007669"/>
    <property type="project" value="InterPro"/>
</dbReference>
<dbReference type="OrthoDB" id="129343at2"/>
<accession>A0A5B1CNF1</accession>
<reference evidence="2 3" key="1">
    <citation type="submission" date="2019-08" db="EMBL/GenBank/DDBJ databases">
        <title>Deep-cultivation of Planctomycetes and their phenomic and genomic characterization uncovers novel biology.</title>
        <authorList>
            <person name="Wiegand S."/>
            <person name="Jogler M."/>
            <person name="Boedeker C."/>
            <person name="Pinto D."/>
            <person name="Vollmers J."/>
            <person name="Rivas-Marin E."/>
            <person name="Kohn T."/>
            <person name="Peeters S.H."/>
            <person name="Heuer A."/>
            <person name="Rast P."/>
            <person name="Oberbeckmann S."/>
            <person name="Bunk B."/>
            <person name="Jeske O."/>
            <person name="Meyerdierks A."/>
            <person name="Storesund J.E."/>
            <person name="Kallscheuer N."/>
            <person name="Luecker S."/>
            <person name="Lage O.M."/>
            <person name="Pohl T."/>
            <person name="Merkel B.J."/>
            <person name="Hornburger P."/>
            <person name="Mueller R.-W."/>
            <person name="Bruemmer F."/>
            <person name="Labrenz M."/>
            <person name="Spormann A.M."/>
            <person name="Op Den Camp H."/>
            <person name="Overmann J."/>
            <person name="Amann R."/>
            <person name="Jetten M.S.M."/>
            <person name="Mascher T."/>
            <person name="Medema M.H."/>
            <person name="Devos D.P."/>
            <person name="Kaster A.-K."/>
            <person name="Ovreas L."/>
            <person name="Rohde M."/>
            <person name="Galperin M.Y."/>
            <person name="Jogler C."/>
        </authorList>
    </citation>
    <scope>NUCLEOTIDE SEQUENCE [LARGE SCALE GENOMIC DNA]</scope>
    <source>
        <strain evidence="2 3">LF1</strain>
    </source>
</reference>
<name>A0A5B1CNF1_9BACT</name>
<evidence type="ECO:0000259" key="1">
    <source>
        <dbReference type="PROSITE" id="PS50943"/>
    </source>
</evidence>
<feature type="domain" description="HTH cro/C1-type" evidence="1">
    <location>
        <begin position="15"/>
        <end position="66"/>
    </location>
</feature>
<gene>
    <name evidence="2" type="ORF">LF1_43810</name>
</gene>
<evidence type="ECO:0000313" key="3">
    <source>
        <dbReference type="Proteomes" id="UP000322699"/>
    </source>
</evidence>